<name>A0A6I6JU11_9BACT</name>
<dbReference type="RefSeq" id="WP_158869716.1">
    <property type="nucleotide sequence ID" value="NZ_CP046401.1"/>
</dbReference>
<reference evidence="1 2" key="1">
    <citation type="submission" date="2019-11" db="EMBL/GenBank/DDBJ databases">
        <authorList>
            <person name="Zheng R.K."/>
            <person name="Sun C.M."/>
        </authorList>
    </citation>
    <scope>NUCLEOTIDE SEQUENCE [LARGE SCALE GENOMIC DNA]</scope>
    <source>
        <strain evidence="1 2">WC007</strain>
    </source>
</reference>
<accession>A0A6I6JU11</accession>
<organism evidence="1 2">
    <name type="scientific">Maribellus comscasis</name>
    <dbReference type="NCBI Taxonomy" id="2681766"/>
    <lineage>
        <taxon>Bacteria</taxon>
        <taxon>Pseudomonadati</taxon>
        <taxon>Bacteroidota</taxon>
        <taxon>Bacteroidia</taxon>
        <taxon>Marinilabiliales</taxon>
        <taxon>Prolixibacteraceae</taxon>
        <taxon>Maribellus</taxon>
    </lineage>
</organism>
<dbReference type="KEGG" id="mcos:GM418_23865"/>
<gene>
    <name evidence="1" type="ORF">GM418_23865</name>
</gene>
<dbReference type="EMBL" id="CP046401">
    <property type="protein sequence ID" value="QGY46585.1"/>
    <property type="molecule type" value="Genomic_DNA"/>
</dbReference>
<evidence type="ECO:0000313" key="1">
    <source>
        <dbReference type="EMBL" id="QGY46585.1"/>
    </source>
</evidence>
<protein>
    <submittedName>
        <fullName evidence="1">Uncharacterized protein</fullName>
    </submittedName>
</protein>
<dbReference type="Proteomes" id="UP000428260">
    <property type="component" value="Chromosome"/>
</dbReference>
<keyword evidence="2" id="KW-1185">Reference proteome</keyword>
<dbReference type="AlphaFoldDB" id="A0A6I6JU11"/>
<sequence>MSNSDDFQTKLDVLKAIPNEQVQTPTLPVDVFLQEAENLYHWCLADKEKLVITGISEEQINDLPVRAGALREAQSLWFKQRYSQEEAQRDWGELSPLAYDLRDELLHVFRFAYRNDAAILNRVAEVAEGSGHADMLQDLNNLAVLGRENANALSAIGFDMTKLDKAATMADEMADLLATANGDKAEQNEAKVLRDQAYTHLKELVDEIREAGKYLFWRNATRLKGYSSKFWKRKNSRKTKNEPETETQSE</sequence>
<proteinExistence type="predicted"/>
<evidence type="ECO:0000313" key="2">
    <source>
        <dbReference type="Proteomes" id="UP000428260"/>
    </source>
</evidence>